<accession>A0A6A5FQ54</accession>
<name>A0A6A5FQ54_PERFL</name>
<dbReference type="Proteomes" id="UP000465112">
    <property type="component" value="Chromosome 1"/>
</dbReference>
<keyword evidence="3" id="KW-1185">Reference proteome</keyword>
<evidence type="ECO:0000313" key="3">
    <source>
        <dbReference type="Proteomes" id="UP000465112"/>
    </source>
</evidence>
<protein>
    <submittedName>
        <fullName evidence="2">Uncharacterized protein</fullName>
    </submittedName>
</protein>
<gene>
    <name evidence="2" type="ORF">PFLUV_G00001110</name>
</gene>
<evidence type="ECO:0000313" key="2">
    <source>
        <dbReference type="EMBL" id="KAF1394514.1"/>
    </source>
</evidence>
<dbReference type="AlphaFoldDB" id="A0A6A5FQ54"/>
<proteinExistence type="predicted"/>
<organism evidence="2 3">
    <name type="scientific">Perca fluviatilis</name>
    <name type="common">European perch</name>
    <dbReference type="NCBI Taxonomy" id="8168"/>
    <lineage>
        <taxon>Eukaryota</taxon>
        <taxon>Metazoa</taxon>
        <taxon>Chordata</taxon>
        <taxon>Craniata</taxon>
        <taxon>Vertebrata</taxon>
        <taxon>Euteleostomi</taxon>
        <taxon>Actinopterygii</taxon>
        <taxon>Neopterygii</taxon>
        <taxon>Teleostei</taxon>
        <taxon>Neoteleostei</taxon>
        <taxon>Acanthomorphata</taxon>
        <taxon>Eupercaria</taxon>
        <taxon>Perciformes</taxon>
        <taxon>Percoidei</taxon>
        <taxon>Percidae</taxon>
        <taxon>Percinae</taxon>
        <taxon>Perca</taxon>
    </lineage>
</organism>
<comment type="caution">
    <text evidence="2">The sequence shown here is derived from an EMBL/GenBank/DDBJ whole genome shotgun (WGS) entry which is preliminary data.</text>
</comment>
<feature type="region of interest" description="Disordered" evidence="1">
    <location>
        <begin position="34"/>
        <end position="108"/>
    </location>
</feature>
<sequence>MDWQGRKLAKRSNQDDSESIEVKKCRNWFPFGWITGSEDPGTSQRAEDQRGARSPSVIAQDGGLVSNPQISGSAVGRDLTIINNRYASSPDRTDETKAASPKNKGIVC</sequence>
<evidence type="ECO:0000256" key="1">
    <source>
        <dbReference type="SAM" id="MobiDB-lite"/>
    </source>
</evidence>
<dbReference type="EMBL" id="VHII01000001">
    <property type="protein sequence ID" value="KAF1394514.1"/>
    <property type="molecule type" value="Genomic_DNA"/>
</dbReference>
<reference evidence="2 3" key="1">
    <citation type="submission" date="2019-06" db="EMBL/GenBank/DDBJ databases">
        <title>A chromosome-scale genome assembly of the European perch, Perca fluviatilis.</title>
        <authorList>
            <person name="Roques C."/>
            <person name="Zahm M."/>
            <person name="Cabau C."/>
            <person name="Klopp C."/>
            <person name="Bouchez O."/>
            <person name="Donnadieu C."/>
            <person name="Kuhl H."/>
            <person name="Gislard M."/>
            <person name="Guendouz S."/>
            <person name="Journot L."/>
            <person name="Haffray P."/>
            <person name="Bestin A."/>
            <person name="Morvezen R."/>
            <person name="Feron R."/>
            <person name="Wen M."/>
            <person name="Jouanno E."/>
            <person name="Herpin A."/>
            <person name="Schartl M."/>
            <person name="Postlethwait J."/>
            <person name="Schaerlinger B."/>
            <person name="Chardard D."/>
            <person name="Lecocq T."/>
            <person name="Poncet C."/>
            <person name="Jaffrelo L."/>
            <person name="Lampietro C."/>
            <person name="Guiguen Y."/>
        </authorList>
    </citation>
    <scope>NUCLEOTIDE SEQUENCE [LARGE SCALE GENOMIC DNA]</scope>
    <source>
        <tissue evidence="2">Blood</tissue>
    </source>
</reference>